<reference evidence="3 4" key="1">
    <citation type="journal article" date="2021" name="Syst. Appl. Microbiol.">
        <title>Persephonella atlantica sp. nov.: How to adapt to physico-chemical gradients in high temperature hydrothermal habitats.</title>
        <authorList>
            <person name="Francois D.X."/>
            <person name="Godfroy A."/>
            <person name="Mathien C."/>
            <person name="Aube J."/>
            <person name="Cathalot C."/>
            <person name="Lesongeur F."/>
            <person name="L'Haridon S."/>
            <person name="Philippon X."/>
            <person name="Roussel E.G."/>
        </authorList>
    </citation>
    <scope>NUCLEOTIDE SEQUENCE [LARGE SCALE GENOMIC DNA]</scope>
    <source>
        <strain evidence="3 4">MO1340</strain>
    </source>
</reference>
<keyword evidence="4" id="KW-1185">Reference proteome</keyword>
<keyword evidence="1" id="KW-1133">Transmembrane helix</keyword>
<feature type="signal peptide" evidence="2">
    <location>
        <begin position="1"/>
        <end position="28"/>
    </location>
</feature>
<evidence type="ECO:0000256" key="2">
    <source>
        <dbReference type="SAM" id="SignalP"/>
    </source>
</evidence>
<dbReference type="Proteomes" id="UP000772812">
    <property type="component" value="Unassembled WGS sequence"/>
</dbReference>
<feature type="transmembrane region" description="Helical" evidence="1">
    <location>
        <begin position="103"/>
        <end position="124"/>
    </location>
</feature>
<protein>
    <submittedName>
        <fullName evidence="3">PA2779 family protein</fullName>
    </submittedName>
</protein>
<keyword evidence="1" id="KW-0472">Membrane</keyword>
<evidence type="ECO:0000256" key="1">
    <source>
        <dbReference type="SAM" id="Phobius"/>
    </source>
</evidence>
<accession>A0ABS1GGE3</accession>
<keyword evidence="1" id="KW-0812">Transmembrane</keyword>
<comment type="caution">
    <text evidence="3">The sequence shown here is derived from an EMBL/GenBank/DDBJ whole genome shotgun (WGS) entry which is preliminary data.</text>
</comment>
<evidence type="ECO:0000313" key="3">
    <source>
        <dbReference type="EMBL" id="MBK3331955.1"/>
    </source>
</evidence>
<dbReference type="Pfam" id="PF20332">
    <property type="entry name" value="DUF6627"/>
    <property type="match status" value="1"/>
</dbReference>
<dbReference type="NCBIfam" id="NF033919">
    <property type="entry name" value="PA2779_fam"/>
    <property type="match status" value="1"/>
</dbReference>
<evidence type="ECO:0000313" key="4">
    <source>
        <dbReference type="Proteomes" id="UP000772812"/>
    </source>
</evidence>
<feature type="chain" id="PRO_5045362542" evidence="2">
    <location>
        <begin position="29"/>
        <end position="131"/>
    </location>
</feature>
<proteinExistence type="predicted"/>
<dbReference type="RefSeq" id="WP_200673351.1">
    <property type="nucleotide sequence ID" value="NZ_JAACYA010000001.1"/>
</dbReference>
<gene>
    <name evidence="3" type="ORF">GWK41_02585</name>
</gene>
<sequence>MLKKVSHPFVVLSMAFYFLFLHTAPAVAGMVDSITSEGESAQSLREMEINKIQRALENELVREKLQAYGLTPQEVNEKLSQMSDQQIHMLAQASDKVLAGGDLLGTVIAVLIIVLLIVLILKLLGKEIIIA</sequence>
<dbReference type="EMBL" id="JAACYA010000001">
    <property type="protein sequence ID" value="MBK3331955.1"/>
    <property type="molecule type" value="Genomic_DNA"/>
</dbReference>
<keyword evidence="2" id="KW-0732">Signal</keyword>
<dbReference type="InterPro" id="IPR046735">
    <property type="entry name" value="PA2779-like"/>
</dbReference>
<name>A0ABS1GGE3_9AQUI</name>
<organism evidence="3 4">
    <name type="scientific">Persephonella atlantica</name>
    <dbReference type="NCBI Taxonomy" id="2699429"/>
    <lineage>
        <taxon>Bacteria</taxon>
        <taxon>Pseudomonadati</taxon>
        <taxon>Aquificota</taxon>
        <taxon>Aquificia</taxon>
        <taxon>Aquificales</taxon>
        <taxon>Hydrogenothermaceae</taxon>
        <taxon>Persephonella</taxon>
    </lineage>
</organism>